<protein>
    <submittedName>
        <fullName evidence="3">SDR family oxidoreductase</fullName>
    </submittedName>
</protein>
<dbReference type="PRINTS" id="PR00080">
    <property type="entry name" value="SDRFAMILY"/>
</dbReference>
<keyword evidence="4" id="KW-1185">Reference proteome</keyword>
<organism evidence="3 4">
    <name type="scientific">Halomonas qaidamensis</name>
    <dbReference type="NCBI Taxonomy" id="2866211"/>
    <lineage>
        <taxon>Bacteria</taxon>
        <taxon>Pseudomonadati</taxon>
        <taxon>Pseudomonadota</taxon>
        <taxon>Gammaproteobacteria</taxon>
        <taxon>Oceanospirillales</taxon>
        <taxon>Halomonadaceae</taxon>
        <taxon>Halomonas</taxon>
    </lineage>
</organism>
<evidence type="ECO:0000256" key="1">
    <source>
        <dbReference type="ARBA" id="ARBA00006484"/>
    </source>
</evidence>
<dbReference type="PRINTS" id="PR00081">
    <property type="entry name" value="GDHRDH"/>
</dbReference>
<name>A0ABY6JR89_9GAMM</name>
<dbReference type="Pfam" id="PF00106">
    <property type="entry name" value="adh_short"/>
    <property type="match status" value="1"/>
</dbReference>
<reference evidence="3 4" key="1">
    <citation type="journal article" date="2022" name="Antonie Van Leeuwenhoek">
        <title>Whole genome sequencing of the halophilic Halomonas qaidamensis XH36, a novel species strain with high ectoine production.</title>
        <authorList>
            <person name="Zhang T."/>
            <person name="Cui T."/>
            <person name="Cao Y."/>
            <person name="Li Y."/>
            <person name="Li F."/>
            <person name="Zhu D."/>
            <person name="Xing J."/>
        </authorList>
    </citation>
    <scope>NUCLEOTIDE SEQUENCE [LARGE SCALE GENOMIC DNA]</scope>
    <source>
        <strain evidence="3 4">XH36</strain>
    </source>
</reference>
<dbReference type="SUPFAM" id="SSF51735">
    <property type="entry name" value="NAD(P)-binding Rossmann-fold domains"/>
    <property type="match status" value="1"/>
</dbReference>
<proteinExistence type="inferred from homology"/>
<dbReference type="Gene3D" id="3.40.50.720">
    <property type="entry name" value="NAD(P)-binding Rossmann-like Domain"/>
    <property type="match status" value="1"/>
</dbReference>
<dbReference type="EMBL" id="CP080627">
    <property type="protein sequence ID" value="UYV19467.1"/>
    <property type="molecule type" value="Genomic_DNA"/>
</dbReference>
<accession>A0ABY6JR89</accession>
<dbReference type="PANTHER" id="PTHR42760">
    <property type="entry name" value="SHORT-CHAIN DEHYDROGENASES/REDUCTASES FAMILY MEMBER"/>
    <property type="match status" value="1"/>
</dbReference>
<dbReference type="InterPro" id="IPR036291">
    <property type="entry name" value="NAD(P)-bd_dom_sf"/>
</dbReference>
<evidence type="ECO:0000256" key="2">
    <source>
        <dbReference type="RuleBase" id="RU000363"/>
    </source>
</evidence>
<evidence type="ECO:0000313" key="3">
    <source>
        <dbReference type="EMBL" id="UYV19467.1"/>
    </source>
</evidence>
<dbReference type="InterPro" id="IPR002347">
    <property type="entry name" value="SDR_fam"/>
</dbReference>
<dbReference type="CDD" id="cd05233">
    <property type="entry name" value="SDR_c"/>
    <property type="match status" value="1"/>
</dbReference>
<sequence>MEALTTSIVTGAAGGMGRAVCQTLAVSGWQVLAIDHNETRLATLAASHAAITALPIALDSPALEERIQQALEEMPTVAGLVNLVGVSRGKPIDVLEDSDWHASFAINVTPAMQLTRLVAPLMRAAGKGSIVNVGSPVGLVGANKPSYAASKAALHGLTMSTARNLGPDNIRVNLLLPGPTITEMTKDWPQERRDAIAAGTFLNRLCQPEEIANMIHFLLGPCSSYLTGSTIDMTAGSLWGH</sequence>
<dbReference type="Proteomes" id="UP001163082">
    <property type="component" value="Chromosome"/>
</dbReference>
<comment type="similarity">
    <text evidence="1 2">Belongs to the short-chain dehydrogenases/reductases (SDR) family.</text>
</comment>
<gene>
    <name evidence="3" type="ORF">K1Y77_01955</name>
</gene>
<dbReference type="PANTHER" id="PTHR42760:SF135">
    <property type="entry name" value="BLL7886 PROTEIN"/>
    <property type="match status" value="1"/>
</dbReference>
<evidence type="ECO:0000313" key="4">
    <source>
        <dbReference type="Proteomes" id="UP001163082"/>
    </source>
</evidence>
<dbReference type="RefSeq" id="WP_264430063.1">
    <property type="nucleotide sequence ID" value="NZ_CP080627.1"/>
</dbReference>